<dbReference type="FunFam" id="3.40.50.300:FF:000860">
    <property type="entry name" value="DExH-box ATP-dependent RNA helicase DExH6"/>
    <property type="match status" value="1"/>
</dbReference>
<accession>A0AAV6M9B8</accession>
<evidence type="ECO:0000256" key="1">
    <source>
        <dbReference type="ARBA" id="ARBA00012552"/>
    </source>
</evidence>
<organism evidence="12 13">
    <name type="scientific">Cucurbita argyrosperma subsp. sororia</name>
    <dbReference type="NCBI Taxonomy" id="37648"/>
    <lineage>
        <taxon>Eukaryota</taxon>
        <taxon>Viridiplantae</taxon>
        <taxon>Streptophyta</taxon>
        <taxon>Embryophyta</taxon>
        <taxon>Tracheophyta</taxon>
        <taxon>Spermatophyta</taxon>
        <taxon>Magnoliopsida</taxon>
        <taxon>eudicotyledons</taxon>
        <taxon>Gunneridae</taxon>
        <taxon>Pentapetalae</taxon>
        <taxon>rosids</taxon>
        <taxon>fabids</taxon>
        <taxon>Cucurbitales</taxon>
        <taxon>Cucurbitaceae</taxon>
        <taxon>Cucurbiteae</taxon>
        <taxon>Cucurbita</taxon>
    </lineage>
</organism>
<feature type="region of interest" description="Disordered" evidence="9">
    <location>
        <begin position="980"/>
        <end position="1018"/>
    </location>
</feature>
<dbReference type="AlphaFoldDB" id="A0AAV6M9B8"/>
<dbReference type="InterPro" id="IPR001650">
    <property type="entry name" value="Helicase_C-like"/>
</dbReference>
<name>A0AAV6M9B8_9ROSI</name>
<feature type="compositionally biased region" description="Basic and acidic residues" evidence="9">
    <location>
        <begin position="980"/>
        <end position="996"/>
    </location>
</feature>
<proteinExistence type="inferred from homology"/>
<evidence type="ECO:0000256" key="4">
    <source>
        <dbReference type="ARBA" id="ARBA00022806"/>
    </source>
</evidence>
<evidence type="ECO:0000256" key="9">
    <source>
        <dbReference type="SAM" id="MobiDB-lite"/>
    </source>
</evidence>
<dbReference type="InterPro" id="IPR011545">
    <property type="entry name" value="DEAD/DEAH_box_helicase_dom"/>
</dbReference>
<comment type="similarity">
    <text evidence="8">Belongs to the DExH box helicase family.</text>
</comment>
<evidence type="ECO:0000256" key="5">
    <source>
        <dbReference type="ARBA" id="ARBA00022840"/>
    </source>
</evidence>
<dbReference type="EC" id="3.6.4.13" evidence="1"/>
<keyword evidence="3" id="KW-0378">Hydrolase</keyword>
<evidence type="ECO:0000313" key="12">
    <source>
        <dbReference type="EMBL" id="KAG6577078.1"/>
    </source>
</evidence>
<feature type="compositionally biased region" description="Basic residues" evidence="9">
    <location>
        <begin position="1118"/>
        <end position="1133"/>
    </location>
</feature>
<dbReference type="SMART" id="SM00487">
    <property type="entry name" value="DEXDc"/>
    <property type="match status" value="1"/>
</dbReference>
<dbReference type="SMART" id="SM00490">
    <property type="entry name" value="HELICc"/>
    <property type="match status" value="1"/>
</dbReference>
<evidence type="ECO:0000256" key="8">
    <source>
        <dbReference type="ARBA" id="ARBA00060772"/>
    </source>
</evidence>
<dbReference type="FunFam" id="3.40.50.300:FF:000526">
    <property type="entry name" value="DExH-box ATP-dependent RNA helicase DExH3"/>
    <property type="match status" value="1"/>
</dbReference>
<gene>
    <name evidence="12" type="primary">HVT1</name>
    <name evidence="12" type="ORF">SDJN03_24652</name>
</gene>
<evidence type="ECO:0000313" key="13">
    <source>
        <dbReference type="Proteomes" id="UP000685013"/>
    </source>
</evidence>
<dbReference type="PROSITE" id="PS51192">
    <property type="entry name" value="HELICASE_ATP_BIND_1"/>
    <property type="match status" value="1"/>
</dbReference>
<dbReference type="Pfam" id="PF21010">
    <property type="entry name" value="HA2_C"/>
    <property type="match status" value="1"/>
</dbReference>
<protein>
    <recommendedName>
        <fullName evidence="1">RNA helicase</fullName>
        <ecNumber evidence="1">3.6.4.13</ecNumber>
    </recommendedName>
</protein>
<dbReference type="Pfam" id="PF00271">
    <property type="entry name" value="Helicase_C"/>
    <property type="match status" value="1"/>
</dbReference>
<dbReference type="InterPro" id="IPR048333">
    <property type="entry name" value="HA2_WH"/>
</dbReference>
<dbReference type="PANTHER" id="PTHR18934">
    <property type="entry name" value="ATP-DEPENDENT RNA HELICASE"/>
    <property type="match status" value="1"/>
</dbReference>
<keyword evidence="2" id="KW-0547">Nucleotide-binding</keyword>
<evidence type="ECO:0000259" key="10">
    <source>
        <dbReference type="PROSITE" id="PS51192"/>
    </source>
</evidence>
<feature type="domain" description="Helicase ATP-binding" evidence="10">
    <location>
        <begin position="182"/>
        <end position="357"/>
    </location>
</feature>
<dbReference type="SMART" id="SM00847">
    <property type="entry name" value="HA2"/>
    <property type="match status" value="1"/>
</dbReference>
<feature type="non-terminal residue" evidence="12">
    <location>
        <position position="1"/>
    </location>
</feature>
<evidence type="ECO:0000259" key="11">
    <source>
        <dbReference type="PROSITE" id="PS51194"/>
    </source>
</evidence>
<dbReference type="GO" id="GO:0005524">
    <property type="term" value="F:ATP binding"/>
    <property type="evidence" value="ECO:0007669"/>
    <property type="project" value="UniProtKB-KW"/>
</dbReference>
<comment type="caution">
    <text evidence="12">The sequence shown here is derived from an EMBL/GenBank/DDBJ whole genome shotgun (WGS) entry which is preliminary data.</text>
</comment>
<dbReference type="Pfam" id="PF00270">
    <property type="entry name" value="DEAD"/>
    <property type="match status" value="1"/>
</dbReference>
<dbReference type="InterPro" id="IPR007502">
    <property type="entry name" value="Helicase-assoc_dom"/>
</dbReference>
<feature type="region of interest" description="Disordered" evidence="9">
    <location>
        <begin position="108"/>
        <end position="132"/>
    </location>
</feature>
<dbReference type="GO" id="GO:0016787">
    <property type="term" value="F:hydrolase activity"/>
    <property type="evidence" value="ECO:0007669"/>
    <property type="project" value="UniProtKB-KW"/>
</dbReference>
<dbReference type="CDD" id="cd18791">
    <property type="entry name" value="SF2_C_RHA"/>
    <property type="match status" value="1"/>
</dbReference>
<evidence type="ECO:0000256" key="6">
    <source>
        <dbReference type="ARBA" id="ARBA00022884"/>
    </source>
</evidence>
<feature type="region of interest" description="Disordered" evidence="9">
    <location>
        <begin position="1095"/>
        <end position="1180"/>
    </location>
</feature>
<feature type="domain" description="Helicase C-terminal" evidence="11">
    <location>
        <begin position="527"/>
        <end position="701"/>
    </location>
</feature>
<dbReference type="CDD" id="cd17917">
    <property type="entry name" value="DEXHc_RHA-like"/>
    <property type="match status" value="1"/>
</dbReference>
<keyword evidence="13" id="KW-1185">Reference proteome</keyword>
<keyword evidence="5" id="KW-0067">ATP-binding</keyword>
<reference evidence="12 13" key="1">
    <citation type="journal article" date="2021" name="Hortic Res">
        <title>The domestication of Cucurbita argyrosperma as revealed by the genome of its wild relative.</title>
        <authorList>
            <person name="Barrera-Redondo J."/>
            <person name="Sanchez-de la Vega G."/>
            <person name="Aguirre-Liguori J.A."/>
            <person name="Castellanos-Morales G."/>
            <person name="Gutierrez-Guerrero Y.T."/>
            <person name="Aguirre-Dugua X."/>
            <person name="Aguirre-Planter E."/>
            <person name="Tenaillon M.I."/>
            <person name="Lira-Saade R."/>
            <person name="Eguiarte L.E."/>
        </authorList>
    </citation>
    <scope>NUCLEOTIDE SEQUENCE [LARGE SCALE GENOMIC DNA]</scope>
    <source>
        <strain evidence="12">JBR-2021</strain>
    </source>
</reference>
<dbReference type="InterPro" id="IPR014001">
    <property type="entry name" value="Helicase_ATP-bd"/>
</dbReference>
<dbReference type="GO" id="GO:0003724">
    <property type="term" value="F:RNA helicase activity"/>
    <property type="evidence" value="ECO:0007669"/>
    <property type="project" value="UniProtKB-EC"/>
</dbReference>
<evidence type="ECO:0000256" key="3">
    <source>
        <dbReference type="ARBA" id="ARBA00022801"/>
    </source>
</evidence>
<evidence type="ECO:0000256" key="7">
    <source>
        <dbReference type="ARBA" id="ARBA00047984"/>
    </source>
</evidence>
<dbReference type="GO" id="GO:0003723">
    <property type="term" value="F:RNA binding"/>
    <property type="evidence" value="ECO:0007669"/>
    <property type="project" value="UniProtKB-KW"/>
</dbReference>
<dbReference type="InterPro" id="IPR011709">
    <property type="entry name" value="DEAD-box_helicase_OB_fold"/>
</dbReference>
<feature type="compositionally biased region" description="Basic residues" evidence="9">
    <location>
        <begin position="120"/>
        <end position="129"/>
    </location>
</feature>
<comment type="catalytic activity">
    <reaction evidence="7">
        <text>ATP + H2O = ADP + phosphate + H(+)</text>
        <dbReference type="Rhea" id="RHEA:13065"/>
        <dbReference type="ChEBI" id="CHEBI:15377"/>
        <dbReference type="ChEBI" id="CHEBI:15378"/>
        <dbReference type="ChEBI" id="CHEBI:30616"/>
        <dbReference type="ChEBI" id="CHEBI:43474"/>
        <dbReference type="ChEBI" id="CHEBI:456216"/>
        <dbReference type="EC" id="3.6.4.13"/>
    </reaction>
</comment>
<dbReference type="EMBL" id="JAGKQH010000016">
    <property type="protein sequence ID" value="KAG6577078.1"/>
    <property type="molecule type" value="Genomic_DNA"/>
</dbReference>
<feature type="compositionally biased region" description="Polar residues" evidence="9">
    <location>
        <begin position="1095"/>
        <end position="1104"/>
    </location>
</feature>
<sequence length="1278" mass="142536">MVKKKPKNGGQKPKFTAVENVGSAIKKALRRFSSSNDEVFTFNADDLKRGHSLVHRICQEMHMISKSSGHGDQLRVSVYKSKPQMDTMKFSEKSKNVFDDLFSTYPPVDGESGEATTGEHKKKADKQRRKKDDILFRPSMSKEEIMKKWESYIDRVKSVANLKKISEERSKLPIASFQDVITSTVKSHQVVIITGETGCGKTTQVPQFLLDYMWGKGEACKIVCTHPRQISAMSVAERISYERGENVGSDIGYKTWLDSHGGRHSSVILCTTRSLLRVLIPEGLEASEKRRKKVLSNLTHIIVDEVHERDCCTDFILTILRSLLPSYPHLRLILMSATISAKRFSRYFGVCPIIDVPGITFPVKNFYLEDVLSIVKSQKENHLDDKIMGVSDEVRELTEEDKLALDEAIHTAWLNDEFDPLLELVAKPGSSQIFNYQHSVTGLTPLMVLAGKGRVSDVCMLLSFGAICELRAKDGTTALELAERGDQKETAKAIREHLESSISNSKEEQRLIDTYLEKNSNSVDIALLEQLLEKICRDSKEGAILVCLPGWNEICKTLDRLSDNPLFKDASKFLIIPVHSTLPYKMQKKVFSQPPPGCRKIILSSNIAETAITIDDVVYVIDSGWNEEKSYDPYNNVSTFQLSLISKACAKQREGRAGRCQPGICYHLYSKSRASSLPDFQVPEIKRMPLEELCFQAKLLAPNRGIERVLRKTLDPPVLDTIGDAILVLQDIGALSQDGRLTELGEKLGSLPVHPVTSKMLIFAILMNCLDPALTLACVSDCKDPFTHPTLPSARRKADAAKAELASLYGGHSDQLAVVAAFDCWKNAEERGQESLFCSKYYISRSTMSKLSCMRKQLKMELVQNGFMPKDSSTCSLNARDPGVLHAVLVAGLYPMVGRLRPPLMKGRRAVVVTRSRGKVLLHRQSLNFEPSLKLTDRHPLIVFDKITRGDRGTDIRKCTVVGPVPLLIVAKEIAVGPAKEKDSGKGGIENDHDGNDEIGADVENKSNQQPEEMVMSSPDNSVTVVVDGWLHFLSKALDIAQLYCLRDRLSSAILFKVKHPNEALPPVLGASMQALASILSYDGLSGISLESAATSTSMVNPTDISRFLPGRSIGTHKMSRREPKRFKRRKRPQKQDATRQQRAPECNTHKQSKSPKEQKAAKQQNPPSGDLSLNGLTSNDSRNFDARLLLEMSRHSSENGTQLLLEMKQASSKSIHYSLLSATDVSIIHTRLDSHLPEYSIQSGSFRNIVLGFSSLEYDIIINERIYLLQVIIELQF</sequence>
<dbReference type="Proteomes" id="UP000685013">
    <property type="component" value="Chromosome 16"/>
</dbReference>
<dbReference type="PROSITE" id="PS51194">
    <property type="entry name" value="HELICASE_CTER"/>
    <property type="match status" value="1"/>
</dbReference>
<keyword evidence="6" id="KW-0694">RNA-binding</keyword>
<dbReference type="Pfam" id="PF07717">
    <property type="entry name" value="OB_NTP_bind"/>
    <property type="match status" value="1"/>
</dbReference>
<keyword evidence="4 12" id="KW-0347">Helicase</keyword>
<dbReference type="Pfam" id="PF04408">
    <property type="entry name" value="WHD_HA2"/>
    <property type="match status" value="1"/>
</dbReference>
<evidence type="ECO:0000256" key="2">
    <source>
        <dbReference type="ARBA" id="ARBA00022741"/>
    </source>
</evidence>
<dbReference type="PANTHER" id="PTHR18934:SF213">
    <property type="entry name" value="3'-5' RNA HELICASE YTHDC2"/>
    <property type="match status" value="1"/>
</dbReference>